<dbReference type="GO" id="GO:0003700">
    <property type="term" value="F:DNA-binding transcription factor activity"/>
    <property type="evidence" value="ECO:0007669"/>
    <property type="project" value="TreeGrafter"/>
</dbReference>
<evidence type="ECO:0000313" key="6">
    <source>
        <dbReference type="EMBL" id="SFR65397.1"/>
    </source>
</evidence>
<evidence type="ECO:0000256" key="1">
    <source>
        <dbReference type="ARBA" id="ARBA00023015"/>
    </source>
</evidence>
<dbReference type="GO" id="GO:0000976">
    <property type="term" value="F:transcription cis-regulatory region binding"/>
    <property type="evidence" value="ECO:0007669"/>
    <property type="project" value="TreeGrafter"/>
</dbReference>
<dbReference type="PANTHER" id="PTHR30055:SF240">
    <property type="entry name" value="HTH-TYPE TRANSCRIPTIONAL REGULATOR ACRR"/>
    <property type="match status" value="1"/>
</dbReference>
<dbReference type="OrthoDB" id="9808189at2"/>
<dbReference type="InterPro" id="IPR036271">
    <property type="entry name" value="Tet_transcr_reg_TetR-rel_C_sf"/>
</dbReference>
<dbReference type="InterPro" id="IPR041490">
    <property type="entry name" value="KstR2_TetR_C"/>
</dbReference>
<evidence type="ECO:0000259" key="5">
    <source>
        <dbReference type="PROSITE" id="PS50977"/>
    </source>
</evidence>
<name>A0A1I6IF39_9GAMM</name>
<dbReference type="InterPro" id="IPR009057">
    <property type="entry name" value="Homeodomain-like_sf"/>
</dbReference>
<feature type="DNA-binding region" description="H-T-H motif" evidence="4">
    <location>
        <begin position="63"/>
        <end position="82"/>
    </location>
</feature>
<sequence>MIQDFETFKTEMSLSKDEICRELYRQNMDRIRIKKETTATRNLTRIIDSTLRLANSKGFHAMTLRDLCADSGFSMGGLYAYIRNKDDLIHLIQSHGFMLTRRTVFHYISEVKDPADRLAQAIRAHLFLSELIRPWFYFSYMEAKHLPPEEKQKAVVTEREVETIFCDIISDGINEKVFRDINSRLMSSLIKAMLQDWYLKRRKYREQNISVETYADQVIDLLYSYLLPQQETVRDRLATHQEATTSSA</sequence>
<dbReference type="PANTHER" id="PTHR30055">
    <property type="entry name" value="HTH-TYPE TRANSCRIPTIONAL REGULATOR RUTR"/>
    <property type="match status" value="1"/>
</dbReference>
<proteinExistence type="predicted"/>
<dbReference type="STRING" id="650891.SAMN05216203_2213"/>
<evidence type="ECO:0000256" key="4">
    <source>
        <dbReference type="PROSITE-ProRule" id="PRU00335"/>
    </source>
</evidence>
<keyword evidence="2 4" id="KW-0238">DNA-binding</keyword>
<feature type="domain" description="HTH tetR-type" evidence="5">
    <location>
        <begin position="40"/>
        <end position="100"/>
    </location>
</feature>
<dbReference type="Gene3D" id="1.10.10.60">
    <property type="entry name" value="Homeodomain-like"/>
    <property type="match status" value="1"/>
</dbReference>
<reference evidence="7" key="1">
    <citation type="submission" date="2016-10" db="EMBL/GenBank/DDBJ databases">
        <authorList>
            <person name="Varghese N."/>
            <person name="Submissions S."/>
        </authorList>
    </citation>
    <scope>NUCLEOTIDE SEQUENCE [LARGE SCALE GENOMIC DNA]</scope>
    <source>
        <strain evidence="7">CGMCC 1.9167</strain>
    </source>
</reference>
<organism evidence="6 7">
    <name type="scientific">Marinobacter daqiaonensis</name>
    <dbReference type="NCBI Taxonomy" id="650891"/>
    <lineage>
        <taxon>Bacteria</taxon>
        <taxon>Pseudomonadati</taxon>
        <taxon>Pseudomonadota</taxon>
        <taxon>Gammaproteobacteria</taxon>
        <taxon>Pseudomonadales</taxon>
        <taxon>Marinobacteraceae</taxon>
        <taxon>Marinobacter</taxon>
    </lineage>
</organism>
<keyword evidence="3" id="KW-0804">Transcription</keyword>
<dbReference type="InterPro" id="IPR050109">
    <property type="entry name" value="HTH-type_TetR-like_transc_reg"/>
</dbReference>
<keyword evidence="1" id="KW-0805">Transcription regulation</keyword>
<dbReference type="RefSeq" id="WP_092012161.1">
    <property type="nucleotide sequence ID" value="NZ_FOYW01000001.1"/>
</dbReference>
<gene>
    <name evidence="6" type="ORF">SAMN05216203_2213</name>
</gene>
<keyword evidence="7" id="KW-1185">Reference proteome</keyword>
<dbReference type="SUPFAM" id="SSF48498">
    <property type="entry name" value="Tetracyclin repressor-like, C-terminal domain"/>
    <property type="match status" value="1"/>
</dbReference>
<dbReference type="Pfam" id="PF00440">
    <property type="entry name" value="TetR_N"/>
    <property type="match status" value="1"/>
</dbReference>
<dbReference type="Gene3D" id="1.10.357.10">
    <property type="entry name" value="Tetracycline Repressor, domain 2"/>
    <property type="match status" value="1"/>
</dbReference>
<protein>
    <submittedName>
        <fullName evidence="6">Transcriptional regulator, TetR family</fullName>
    </submittedName>
</protein>
<dbReference type="AlphaFoldDB" id="A0A1I6IF39"/>
<dbReference type="Proteomes" id="UP000198644">
    <property type="component" value="Unassembled WGS sequence"/>
</dbReference>
<accession>A0A1I6IF39</accession>
<dbReference type="SUPFAM" id="SSF46689">
    <property type="entry name" value="Homeodomain-like"/>
    <property type="match status" value="1"/>
</dbReference>
<evidence type="ECO:0000256" key="3">
    <source>
        <dbReference type="ARBA" id="ARBA00023163"/>
    </source>
</evidence>
<dbReference type="PROSITE" id="PS50977">
    <property type="entry name" value="HTH_TETR_2"/>
    <property type="match status" value="1"/>
</dbReference>
<evidence type="ECO:0000256" key="2">
    <source>
        <dbReference type="ARBA" id="ARBA00023125"/>
    </source>
</evidence>
<dbReference type="EMBL" id="FOYW01000001">
    <property type="protein sequence ID" value="SFR65397.1"/>
    <property type="molecule type" value="Genomic_DNA"/>
</dbReference>
<evidence type="ECO:0000313" key="7">
    <source>
        <dbReference type="Proteomes" id="UP000198644"/>
    </source>
</evidence>
<dbReference type="InterPro" id="IPR001647">
    <property type="entry name" value="HTH_TetR"/>
</dbReference>
<dbReference type="Pfam" id="PF17932">
    <property type="entry name" value="TetR_C_24"/>
    <property type="match status" value="1"/>
</dbReference>